<proteinExistence type="predicted"/>
<dbReference type="InterPro" id="IPR025331">
    <property type="entry name" value="TNT"/>
</dbReference>
<dbReference type="PANTHER" id="PTHR42059:SF1">
    <property type="entry name" value="TNT DOMAIN-CONTAINING PROTEIN"/>
    <property type="match status" value="1"/>
</dbReference>
<dbReference type="EMBL" id="JARPMG010000003">
    <property type="protein sequence ID" value="KAJ8101675.1"/>
    <property type="molecule type" value="Genomic_DNA"/>
</dbReference>
<dbReference type="InterPro" id="IPR053024">
    <property type="entry name" value="Fungal_surface_NADase"/>
</dbReference>
<feature type="domain" description="TNT" evidence="2">
    <location>
        <begin position="166"/>
        <end position="260"/>
    </location>
</feature>
<dbReference type="AlphaFoldDB" id="A0AAD7QUG4"/>
<feature type="compositionally biased region" description="Polar residues" evidence="1">
    <location>
        <begin position="16"/>
        <end position="25"/>
    </location>
</feature>
<reference evidence="3" key="1">
    <citation type="submission" date="2023-03" db="EMBL/GenBank/DDBJ databases">
        <title>Near-Complete genome sequence of Lipomyces tetrasporous NRRL Y-64009, an oleaginous yeast capable of growing on lignocellulosic hydrolysates.</title>
        <authorList>
            <consortium name="Lawrence Berkeley National Laboratory"/>
            <person name="Jagtap S.S."/>
            <person name="Liu J.-J."/>
            <person name="Walukiewicz H.E."/>
            <person name="Pangilinan J."/>
            <person name="Lipzen A."/>
            <person name="Ahrendt S."/>
            <person name="Koriabine M."/>
            <person name="Cobaugh K."/>
            <person name="Salamov A."/>
            <person name="Yoshinaga Y."/>
            <person name="Ng V."/>
            <person name="Daum C."/>
            <person name="Grigoriev I.V."/>
            <person name="Slininger P.J."/>
            <person name="Dien B.S."/>
            <person name="Jin Y.-S."/>
            <person name="Rao C.V."/>
        </authorList>
    </citation>
    <scope>NUCLEOTIDE SEQUENCE</scope>
    <source>
        <strain evidence="3">NRRL Y-64009</strain>
    </source>
</reference>
<dbReference type="GO" id="GO:0050135">
    <property type="term" value="F:NADP+ nucleosidase activity"/>
    <property type="evidence" value="ECO:0007669"/>
    <property type="project" value="InterPro"/>
</dbReference>
<feature type="region of interest" description="Disordered" evidence="1">
    <location>
        <begin position="1"/>
        <end position="37"/>
    </location>
</feature>
<comment type="caution">
    <text evidence="3">The sequence shown here is derived from an EMBL/GenBank/DDBJ whole genome shotgun (WGS) entry which is preliminary data.</text>
</comment>
<sequence length="305" mass="33096">MIQHMNHNSPGFPFTHDTSNSTKLQKATVHHPVAHNPPSVKQAIKAGALMMLVGLTSALAHPVGGGTPTSTCPMPTSTDGYIAYCRGTKFSDSKYLCGDERLGPNDLPTDFPLDTLVATYDRLGGLCPGPFLQTYYNSSGKGSWIYPTGDGFQLDTRNHTINGTITLSVGVVLDRFGGEYGTFVSPVGAPYMQRSLPPQNLDWPKGLLPYPYDYHLYQVIKPFNVSAGPIAPGFGQPGQGVQYNVAPLNISVLVEREFLRSYRVSFDEFAADKKAKAGLGGERLMLQVQGNAGRGKAREVRTRQD</sequence>
<evidence type="ECO:0000259" key="2">
    <source>
        <dbReference type="Pfam" id="PF14021"/>
    </source>
</evidence>
<gene>
    <name evidence="3" type="ORF">POJ06DRAFT_69198</name>
</gene>
<evidence type="ECO:0000256" key="1">
    <source>
        <dbReference type="SAM" id="MobiDB-lite"/>
    </source>
</evidence>
<dbReference type="PANTHER" id="PTHR42059">
    <property type="entry name" value="TNT DOMAIN-CONTAINING PROTEIN"/>
    <property type="match status" value="1"/>
</dbReference>
<accession>A0AAD7QUG4</accession>
<name>A0AAD7QUG4_9ASCO</name>
<dbReference type="Pfam" id="PF14021">
    <property type="entry name" value="TNT"/>
    <property type="match status" value="1"/>
</dbReference>
<protein>
    <recommendedName>
        <fullName evidence="2">TNT domain-containing protein</fullName>
    </recommendedName>
</protein>
<keyword evidence="4" id="KW-1185">Reference proteome</keyword>
<dbReference type="RefSeq" id="XP_056045125.1">
    <property type="nucleotide sequence ID" value="XM_056191405.1"/>
</dbReference>
<dbReference type="Proteomes" id="UP001217417">
    <property type="component" value="Unassembled WGS sequence"/>
</dbReference>
<dbReference type="GeneID" id="80886571"/>
<organism evidence="3 4">
    <name type="scientific">Lipomyces tetrasporus</name>
    <dbReference type="NCBI Taxonomy" id="54092"/>
    <lineage>
        <taxon>Eukaryota</taxon>
        <taxon>Fungi</taxon>
        <taxon>Dikarya</taxon>
        <taxon>Ascomycota</taxon>
        <taxon>Saccharomycotina</taxon>
        <taxon>Lipomycetes</taxon>
        <taxon>Lipomycetales</taxon>
        <taxon>Lipomycetaceae</taxon>
        <taxon>Lipomyces</taxon>
    </lineage>
</organism>
<evidence type="ECO:0000313" key="4">
    <source>
        <dbReference type="Proteomes" id="UP001217417"/>
    </source>
</evidence>
<evidence type="ECO:0000313" key="3">
    <source>
        <dbReference type="EMBL" id="KAJ8101675.1"/>
    </source>
</evidence>